<keyword evidence="5" id="KW-1185">Reference proteome</keyword>
<evidence type="ECO:0000256" key="1">
    <source>
        <dbReference type="SAM" id="MobiDB-lite"/>
    </source>
</evidence>
<feature type="region of interest" description="Disordered" evidence="1">
    <location>
        <begin position="1"/>
        <end position="23"/>
    </location>
</feature>
<feature type="compositionally biased region" description="Basic and acidic residues" evidence="1">
    <location>
        <begin position="262"/>
        <end position="288"/>
    </location>
</feature>
<feature type="region of interest" description="Disordered" evidence="1">
    <location>
        <begin position="241"/>
        <end position="289"/>
    </location>
</feature>
<protein>
    <recommendedName>
        <fullName evidence="6">Retrotransposon Copia-like N-terminal domain-containing protein</fullName>
    </recommendedName>
</protein>
<dbReference type="PANTHER" id="PTHR37610">
    <property type="entry name" value="CCHC-TYPE DOMAIN-CONTAINING PROTEIN"/>
    <property type="match status" value="1"/>
</dbReference>
<name>A0AAV2ES56_9ROSI</name>
<evidence type="ECO:0000259" key="2">
    <source>
        <dbReference type="Pfam" id="PF14244"/>
    </source>
</evidence>
<dbReference type="InterPro" id="IPR054722">
    <property type="entry name" value="PolX-like_BBD"/>
</dbReference>
<evidence type="ECO:0000313" key="5">
    <source>
        <dbReference type="Proteomes" id="UP001497516"/>
    </source>
</evidence>
<dbReference type="EMBL" id="OZ034818">
    <property type="protein sequence ID" value="CAL1388587.1"/>
    <property type="molecule type" value="Genomic_DNA"/>
</dbReference>
<dbReference type="AlphaFoldDB" id="A0AAV2ES56"/>
<evidence type="ECO:0000313" key="4">
    <source>
        <dbReference type="EMBL" id="CAL1388587.1"/>
    </source>
</evidence>
<feature type="domain" description="Retrovirus-related Pol polyprotein from transposon TNT 1-94-like beta-barrel" evidence="3">
    <location>
        <begin position="388"/>
        <end position="461"/>
    </location>
</feature>
<feature type="region of interest" description="Disordered" evidence="1">
    <location>
        <begin position="311"/>
        <end position="346"/>
    </location>
</feature>
<dbReference type="PANTHER" id="PTHR37610:SF95">
    <property type="entry name" value="GAG-POLYPEPTIDE OF LTR COPIA-TYPE-RELATED"/>
    <property type="match status" value="1"/>
</dbReference>
<feature type="compositionally biased region" description="Basic and acidic residues" evidence="1">
    <location>
        <begin position="313"/>
        <end position="328"/>
    </location>
</feature>
<dbReference type="Pfam" id="PF14244">
    <property type="entry name" value="Retrotran_gag_3"/>
    <property type="match status" value="1"/>
</dbReference>
<dbReference type="InterPro" id="IPR029472">
    <property type="entry name" value="Copia-like_N"/>
</dbReference>
<proteinExistence type="predicted"/>
<gene>
    <name evidence="4" type="ORF">LTRI10_LOCUS29511</name>
</gene>
<evidence type="ECO:0008006" key="6">
    <source>
        <dbReference type="Google" id="ProtNLM"/>
    </source>
</evidence>
<reference evidence="4 5" key="1">
    <citation type="submission" date="2024-04" db="EMBL/GenBank/DDBJ databases">
        <authorList>
            <person name="Fracassetti M."/>
        </authorList>
    </citation>
    <scope>NUCLEOTIDE SEQUENCE [LARGE SCALE GENOMIC DNA]</scope>
</reference>
<dbReference type="Pfam" id="PF22936">
    <property type="entry name" value="Pol_BBD"/>
    <property type="match status" value="1"/>
</dbReference>
<sequence length="516" mass="56636">MSSDDEASKSTQTGKSPQSSTAAGLNSQVMMPSHLLLHPSDNPSNLFVGELLSDANYGEWVVDITDSLIAKNKICFVDGTLPPANSPAEKEALLRCNAMVKGWLKTSMTKEVRSSVRFASTAREIWIDLQSRFGQGSAARLYELKSMIVRLRQEKASVSSFYTKLRGLWDEIQTLTPSVSCTCSGCTCDGQRRQRDVRDGEQLFDFLMGLDDVFSTVKSQILAMRPTPTLAEAYQLVSHDEQQRMISSNRRPRPEATVFQAHGEKKLDRPSLLAESDRDKDRDADGKPKCTHCKRTCHFWETCYRLIGFPPKNSDKGESTRRRADRGARSSPQAAQVDAADSPLPGLSARQFDQLKALLAGDLLHHSQGSAEPSSNMAGTYSLNSASWVIDSGCNEHIVNHASLLDSELDSNPALQVKIPNGTGVSVRSIGTAKLSDDLLLRRVLHVPDFQCNLLSVSRLTADLPVALIFMGDLCVIQDLPSKRLIGMGKHVDVIHVPEIVRTRAPDCTHSSSISG</sequence>
<evidence type="ECO:0000259" key="3">
    <source>
        <dbReference type="Pfam" id="PF22936"/>
    </source>
</evidence>
<feature type="domain" description="Retrotransposon Copia-like N-terminal" evidence="2">
    <location>
        <begin position="38"/>
        <end position="82"/>
    </location>
</feature>
<dbReference type="Proteomes" id="UP001497516">
    <property type="component" value="Chromosome 5"/>
</dbReference>
<organism evidence="4 5">
    <name type="scientific">Linum trigynum</name>
    <dbReference type="NCBI Taxonomy" id="586398"/>
    <lineage>
        <taxon>Eukaryota</taxon>
        <taxon>Viridiplantae</taxon>
        <taxon>Streptophyta</taxon>
        <taxon>Embryophyta</taxon>
        <taxon>Tracheophyta</taxon>
        <taxon>Spermatophyta</taxon>
        <taxon>Magnoliopsida</taxon>
        <taxon>eudicotyledons</taxon>
        <taxon>Gunneridae</taxon>
        <taxon>Pentapetalae</taxon>
        <taxon>rosids</taxon>
        <taxon>fabids</taxon>
        <taxon>Malpighiales</taxon>
        <taxon>Linaceae</taxon>
        <taxon>Linum</taxon>
    </lineage>
</organism>
<accession>A0AAV2ES56</accession>